<evidence type="ECO:0000313" key="2">
    <source>
        <dbReference type="EMBL" id="KRZ01592.1"/>
    </source>
</evidence>
<dbReference type="AlphaFoldDB" id="A0A0V1GTE7"/>
<reference evidence="2 3" key="1">
    <citation type="submission" date="2015-01" db="EMBL/GenBank/DDBJ databases">
        <title>Evolution of Trichinella species and genotypes.</title>
        <authorList>
            <person name="Korhonen P.K."/>
            <person name="Edoardo P."/>
            <person name="Giuseppe L.R."/>
            <person name="Gasser R.B."/>
        </authorList>
    </citation>
    <scope>NUCLEOTIDE SEQUENCE [LARGE SCALE GENOMIC DNA]</scope>
    <source>
        <strain evidence="2">ISS1029</strain>
    </source>
</reference>
<comment type="caution">
    <text evidence="2">The sequence shown here is derived from an EMBL/GenBank/DDBJ whole genome shotgun (WGS) entry which is preliminary data.</text>
</comment>
<organism evidence="2 3">
    <name type="scientific">Trichinella zimbabwensis</name>
    <dbReference type="NCBI Taxonomy" id="268475"/>
    <lineage>
        <taxon>Eukaryota</taxon>
        <taxon>Metazoa</taxon>
        <taxon>Ecdysozoa</taxon>
        <taxon>Nematoda</taxon>
        <taxon>Enoplea</taxon>
        <taxon>Dorylaimia</taxon>
        <taxon>Trichinellida</taxon>
        <taxon>Trichinellidae</taxon>
        <taxon>Trichinella</taxon>
    </lineage>
</organism>
<name>A0A0V1GTE7_9BILA</name>
<proteinExistence type="predicted"/>
<evidence type="ECO:0000313" key="3">
    <source>
        <dbReference type="Proteomes" id="UP000055024"/>
    </source>
</evidence>
<dbReference type="EMBL" id="JYDP01000276">
    <property type="protein sequence ID" value="KRZ01592.1"/>
    <property type="molecule type" value="Genomic_DNA"/>
</dbReference>
<dbReference type="Proteomes" id="UP000055024">
    <property type="component" value="Unassembled WGS sequence"/>
</dbReference>
<sequence length="181" mass="20320">MFPLLALWLSSSWRNYVKTVEQRWLWYTSCQRVSVSCHECVPKVVGQKLLWISFSMIAVLMATRVPLPIQAFPWRLSASWHFQYGFAFKKIMETLHPATVVLGVGINASKGDMKKSQQTASTQSELPLSPSRHHSYQNGMSAFASVSNVVSCTSQGRTVLPDVKVKAIHSGPQFRVAYGKE</sequence>
<evidence type="ECO:0000256" key="1">
    <source>
        <dbReference type="SAM" id="MobiDB-lite"/>
    </source>
</evidence>
<feature type="compositionally biased region" description="Polar residues" evidence="1">
    <location>
        <begin position="116"/>
        <end position="126"/>
    </location>
</feature>
<accession>A0A0V1GTE7</accession>
<feature type="region of interest" description="Disordered" evidence="1">
    <location>
        <begin position="113"/>
        <end position="132"/>
    </location>
</feature>
<gene>
    <name evidence="2" type="ORF">T11_14632</name>
</gene>
<keyword evidence="3" id="KW-1185">Reference proteome</keyword>
<protein>
    <submittedName>
        <fullName evidence="2">Uncharacterized protein</fullName>
    </submittedName>
</protein>